<dbReference type="GO" id="GO:0008270">
    <property type="term" value="F:zinc ion binding"/>
    <property type="evidence" value="ECO:0007669"/>
    <property type="project" value="InterPro"/>
</dbReference>
<name>A0A7C8I550_9PLEO</name>
<dbReference type="PROSITE" id="PS00463">
    <property type="entry name" value="ZN2_CY6_FUNGAL_1"/>
    <property type="match status" value="1"/>
</dbReference>
<dbReference type="PANTHER" id="PTHR47784:SF5">
    <property type="entry name" value="STEROL UPTAKE CONTROL PROTEIN 2"/>
    <property type="match status" value="1"/>
</dbReference>
<evidence type="ECO:0000313" key="4">
    <source>
        <dbReference type="Proteomes" id="UP000481861"/>
    </source>
</evidence>
<protein>
    <recommendedName>
        <fullName evidence="2">Zn(2)-C6 fungal-type domain-containing protein</fullName>
    </recommendedName>
</protein>
<evidence type="ECO:0000313" key="3">
    <source>
        <dbReference type="EMBL" id="KAF2871089.1"/>
    </source>
</evidence>
<dbReference type="SMART" id="SM00066">
    <property type="entry name" value="GAL4"/>
    <property type="match status" value="1"/>
</dbReference>
<dbReference type="InterPro" id="IPR001138">
    <property type="entry name" value="Zn2Cys6_DnaBD"/>
</dbReference>
<evidence type="ECO:0000256" key="1">
    <source>
        <dbReference type="ARBA" id="ARBA00023242"/>
    </source>
</evidence>
<dbReference type="Pfam" id="PF00172">
    <property type="entry name" value="Zn_clus"/>
    <property type="match status" value="1"/>
</dbReference>
<dbReference type="InterPro" id="IPR036864">
    <property type="entry name" value="Zn2-C6_fun-type_DNA-bd_sf"/>
</dbReference>
<organism evidence="3 4">
    <name type="scientific">Massariosphaeria phaeospora</name>
    <dbReference type="NCBI Taxonomy" id="100035"/>
    <lineage>
        <taxon>Eukaryota</taxon>
        <taxon>Fungi</taxon>
        <taxon>Dikarya</taxon>
        <taxon>Ascomycota</taxon>
        <taxon>Pezizomycotina</taxon>
        <taxon>Dothideomycetes</taxon>
        <taxon>Pleosporomycetidae</taxon>
        <taxon>Pleosporales</taxon>
        <taxon>Pleosporales incertae sedis</taxon>
        <taxon>Massariosphaeria</taxon>
    </lineage>
</organism>
<sequence>MPRKRQGLRSYHHKSRNGCSNCKRRRVKCSMQAPACANCIRRNEFCEYQALADADALQWPSELEVAGNAVEVDSFDFNKSLSTIYGLVPSMLDADPNTGTNESNTTSSIAMSASLQSLFGNSWFSGQETSLWVPAIERQSRKYPYIQHCFFSLIWLTREAQHAMNNGTPVTAFQHHIAASSLFRQFDPAIDENNWIAVMLFGICMLVFQISTQMPRPDSDFNIIDTLRVLRGTMAIIDQTGPHFRRSPFWPLILRRTQLPSHPLDAGLKANFQSLAKVISDSMQDQSNDDDDEECAEINRQAFWELREWTLGCEASPRRWEQYCHWPSRVTPEYLELLADKDDIALLIFIHWCAIMFRTPKWFLSAWAKRAAFLAVDHLHGDWGHVLSWPLRALFPSPQFPIHLQPLPPVEAPQMEFMQFAAFS</sequence>
<reference evidence="3 4" key="1">
    <citation type="submission" date="2020-01" db="EMBL/GenBank/DDBJ databases">
        <authorList>
            <consortium name="DOE Joint Genome Institute"/>
            <person name="Haridas S."/>
            <person name="Albert R."/>
            <person name="Binder M."/>
            <person name="Bloem J."/>
            <person name="Labutti K."/>
            <person name="Salamov A."/>
            <person name="Andreopoulos B."/>
            <person name="Baker S.E."/>
            <person name="Barry K."/>
            <person name="Bills G."/>
            <person name="Bluhm B.H."/>
            <person name="Cannon C."/>
            <person name="Castanera R."/>
            <person name="Culley D.E."/>
            <person name="Daum C."/>
            <person name="Ezra D."/>
            <person name="Gonzalez J.B."/>
            <person name="Henrissat B."/>
            <person name="Kuo A."/>
            <person name="Liang C."/>
            <person name="Lipzen A."/>
            <person name="Lutzoni F."/>
            <person name="Magnuson J."/>
            <person name="Mondo S."/>
            <person name="Nolan M."/>
            <person name="Ohm R."/>
            <person name="Pangilinan J."/>
            <person name="Park H.-J.H."/>
            <person name="Ramirez L."/>
            <person name="Alfaro M."/>
            <person name="Sun H."/>
            <person name="Tritt A."/>
            <person name="Yoshinaga Y."/>
            <person name="Zwiers L.-H.L."/>
            <person name="Turgeon B.G."/>
            <person name="Goodwin S.B."/>
            <person name="Spatafora J.W."/>
            <person name="Crous P.W."/>
            <person name="Grigoriev I.V."/>
        </authorList>
    </citation>
    <scope>NUCLEOTIDE SEQUENCE [LARGE SCALE GENOMIC DNA]</scope>
    <source>
        <strain evidence="3 4">CBS 611.86</strain>
    </source>
</reference>
<dbReference type="OrthoDB" id="3546279at2759"/>
<dbReference type="CDD" id="cd00067">
    <property type="entry name" value="GAL4"/>
    <property type="match status" value="1"/>
</dbReference>
<dbReference type="SUPFAM" id="SSF57701">
    <property type="entry name" value="Zn2/Cys6 DNA-binding domain"/>
    <property type="match status" value="1"/>
</dbReference>
<evidence type="ECO:0000259" key="2">
    <source>
        <dbReference type="PROSITE" id="PS50048"/>
    </source>
</evidence>
<dbReference type="GO" id="GO:0001228">
    <property type="term" value="F:DNA-binding transcription activator activity, RNA polymerase II-specific"/>
    <property type="evidence" value="ECO:0007669"/>
    <property type="project" value="TreeGrafter"/>
</dbReference>
<gene>
    <name evidence="3" type="ORF">BDV95DRAFT_54262</name>
</gene>
<accession>A0A7C8I550</accession>
<keyword evidence="4" id="KW-1185">Reference proteome</keyword>
<comment type="caution">
    <text evidence="3">The sequence shown here is derived from an EMBL/GenBank/DDBJ whole genome shotgun (WGS) entry which is preliminary data.</text>
</comment>
<dbReference type="AlphaFoldDB" id="A0A7C8I550"/>
<feature type="domain" description="Zn(2)-C6 fungal-type" evidence="2">
    <location>
        <begin position="18"/>
        <end position="48"/>
    </location>
</feature>
<dbReference type="PANTHER" id="PTHR47784">
    <property type="entry name" value="STEROL UPTAKE CONTROL PROTEIN 2"/>
    <property type="match status" value="1"/>
</dbReference>
<dbReference type="InterPro" id="IPR053157">
    <property type="entry name" value="Sterol_Uptake_Regulator"/>
</dbReference>
<dbReference type="Gene3D" id="4.10.240.10">
    <property type="entry name" value="Zn(2)-C6 fungal-type DNA-binding domain"/>
    <property type="match status" value="1"/>
</dbReference>
<dbReference type="Proteomes" id="UP000481861">
    <property type="component" value="Unassembled WGS sequence"/>
</dbReference>
<dbReference type="EMBL" id="JAADJZ010000012">
    <property type="protein sequence ID" value="KAF2871089.1"/>
    <property type="molecule type" value="Genomic_DNA"/>
</dbReference>
<proteinExistence type="predicted"/>
<keyword evidence="1" id="KW-0539">Nucleus</keyword>
<dbReference type="PROSITE" id="PS50048">
    <property type="entry name" value="ZN2_CY6_FUNGAL_2"/>
    <property type="match status" value="1"/>
</dbReference>